<name>A0A5C3EUQ5_9BASI</name>
<dbReference type="EMBL" id="OOIP01000001">
    <property type="protein sequence ID" value="SPO35197.1"/>
    <property type="molecule type" value="Genomic_DNA"/>
</dbReference>
<proteinExistence type="predicted"/>
<dbReference type="SUPFAM" id="SSF48576">
    <property type="entry name" value="Terpenoid synthases"/>
    <property type="match status" value="1"/>
</dbReference>
<dbReference type="InterPro" id="IPR002060">
    <property type="entry name" value="Squ/phyt_synthse"/>
</dbReference>
<dbReference type="OrthoDB" id="10252354at2759"/>
<dbReference type="InterPro" id="IPR008949">
    <property type="entry name" value="Isoprenoid_synthase_dom_sf"/>
</dbReference>
<evidence type="ECO:0000313" key="3">
    <source>
        <dbReference type="Proteomes" id="UP000323386"/>
    </source>
</evidence>
<gene>
    <name evidence="2" type="ORF">PSFLO_00668</name>
</gene>
<organism evidence="2 3">
    <name type="scientific">Pseudozyma flocculosa</name>
    <dbReference type="NCBI Taxonomy" id="84751"/>
    <lineage>
        <taxon>Eukaryota</taxon>
        <taxon>Fungi</taxon>
        <taxon>Dikarya</taxon>
        <taxon>Basidiomycota</taxon>
        <taxon>Ustilaginomycotina</taxon>
        <taxon>Ustilaginomycetes</taxon>
        <taxon>Ustilaginales</taxon>
        <taxon>Ustilaginaceae</taxon>
        <taxon>Pseudozyma</taxon>
    </lineage>
</organism>
<evidence type="ECO:0000256" key="1">
    <source>
        <dbReference type="SAM" id="MobiDB-lite"/>
    </source>
</evidence>
<keyword evidence="3" id="KW-1185">Reference proteome</keyword>
<feature type="region of interest" description="Disordered" evidence="1">
    <location>
        <begin position="1"/>
        <end position="44"/>
    </location>
</feature>
<accession>A0A5C3EUQ5</accession>
<dbReference type="Pfam" id="PF00494">
    <property type="entry name" value="SQS_PSY"/>
    <property type="match status" value="1"/>
</dbReference>
<reference evidence="2 3" key="1">
    <citation type="submission" date="2018-03" db="EMBL/GenBank/DDBJ databases">
        <authorList>
            <person name="Guldener U."/>
        </authorList>
    </citation>
    <scope>NUCLEOTIDE SEQUENCE [LARGE SCALE GENOMIC DNA]</scope>
    <source>
        <strain evidence="2 3">DAOM196992</strain>
    </source>
</reference>
<dbReference type="Gene3D" id="1.10.600.10">
    <property type="entry name" value="Farnesyl Diphosphate Synthase"/>
    <property type="match status" value="1"/>
</dbReference>
<dbReference type="AlphaFoldDB" id="A0A5C3EUQ5"/>
<dbReference type="Proteomes" id="UP000323386">
    <property type="component" value="Unassembled WGS sequence"/>
</dbReference>
<protein>
    <submittedName>
        <fullName evidence="2">Uncharacterized protein</fullName>
    </submittedName>
</protein>
<sequence length="354" mass="39447">MSLAARPCTRIPPPRLQPASYRLASTSATPPTPPRSPAPASKQLSPLELPHSYLLGELQRRDYPSFLAHYFYPRHLQTHYLAIRAFNVEVASLKDSVSNELLGQMRMGWWREAIKGAFDQNRPAKHPVVLALRSAFHDPAVLSSPSGGLLEDHFLRIISIREADLSSSTTTPSLSELETYAEGTSSRLFYLSLNLLGVSSPVLDELFSHLGKATGLCLALSSLPYHSHPPPSARHSVTKGARKLTLPAETLQKFGVVEEDVFRNGPQAKGFKDAVFDVATRANDYLITARTMVRDEFGGKLPKDVTPALINAVPARFYLDRLQQADFDPYTPSLQAKHWKLPWQMWRASRTRNI</sequence>
<evidence type="ECO:0000313" key="2">
    <source>
        <dbReference type="EMBL" id="SPO35197.1"/>
    </source>
</evidence>